<protein>
    <submittedName>
        <fullName evidence="1">Terminase small subunit</fullName>
    </submittedName>
</protein>
<sequence length="187" mass="21333">MAKPKHDYDSEDFYKRIEGLAMNGYTDGEIANELNLSADVFGSMKNGNYQCWDEEENKRRGDEIHRVLAHGRTRIIALLRGTYIKGAIGGKKTKSRIVKFVQDKCECMGADKKCPYCGGTGWVTLTDKAVVQETEMELPPNMQAIATLLYHHDPTWRKMENKQTDEDALYSENGIDIDKWMTDNTNE</sequence>
<accession>A0A8S5Q8H2</accession>
<reference evidence="1" key="1">
    <citation type="journal article" date="2021" name="Proc. Natl. Acad. Sci. U.S.A.">
        <title>A Catalog of Tens of Thousands of Viruses from Human Metagenomes Reveals Hidden Associations with Chronic Diseases.</title>
        <authorList>
            <person name="Tisza M.J."/>
            <person name="Buck C.B."/>
        </authorList>
    </citation>
    <scope>NUCLEOTIDE SEQUENCE</scope>
    <source>
        <strain evidence="1">Ct2ZW1</strain>
    </source>
</reference>
<evidence type="ECO:0000313" key="1">
    <source>
        <dbReference type="EMBL" id="DAE15639.1"/>
    </source>
</evidence>
<proteinExistence type="predicted"/>
<name>A0A8S5Q8H2_9CAUD</name>
<organism evidence="1">
    <name type="scientific">Siphoviridae sp. ct2ZW1</name>
    <dbReference type="NCBI Taxonomy" id="2825316"/>
    <lineage>
        <taxon>Viruses</taxon>
        <taxon>Duplodnaviria</taxon>
        <taxon>Heunggongvirae</taxon>
        <taxon>Uroviricota</taxon>
        <taxon>Caudoviricetes</taxon>
    </lineage>
</organism>
<dbReference type="EMBL" id="BK015609">
    <property type="protein sequence ID" value="DAE15639.1"/>
    <property type="molecule type" value="Genomic_DNA"/>
</dbReference>